<dbReference type="HAMAP" id="MF_00595">
    <property type="entry name" value="PEPcase_type1"/>
    <property type="match status" value="1"/>
</dbReference>
<proteinExistence type="inferred from homology"/>
<dbReference type="Gene3D" id="1.20.1440.90">
    <property type="entry name" value="Phosphoenolpyruvate/pyruvate domain"/>
    <property type="match status" value="1"/>
</dbReference>
<dbReference type="GO" id="GO:0008964">
    <property type="term" value="F:phosphoenolpyruvate carboxylase activity"/>
    <property type="evidence" value="ECO:0007669"/>
    <property type="project" value="UniProtKB-EC"/>
</dbReference>
<dbReference type="InterPro" id="IPR015813">
    <property type="entry name" value="Pyrv/PenolPyrv_kinase-like_dom"/>
</dbReference>
<protein>
    <recommendedName>
        <fullName evidence="5 10">Phosphoenolpyruvate carboxylase</fullName>
        <shortName evidence="10">PEPC</shortName>
        <shortName evidence="10">PEPCase</shortName>
        <ecNumber evidence="4 10">4.1.1.31</ecNumber>
    </recommendedName>
</protein>
<dbReference type="PANTHER" id="PTHR30523">
    <property type="entry name" value="PHOSPHOENOLPYRUVATE CARBOXYLASE"/>
    <property type="match status" value="1"/>
</dbReference>
<keyword evidence="8 10" id="KW-0120">Carbon dioxide fixation</keyword>
<feature type="region of interest" description="Disordered" evidence="12">
    <location>
        <begin position="367"/>
        <end position="419"/>
    </location>
</feature>
<evidence type="ECO:0000256" key="4">
    <source>
        <dbReference type="ARBA" id="ARBA00012305"/>
    </source>
</evidence>
<dbReference type="PROSITE" id="PS00393">
    <property type="entry name" value="PEPCASE_2"/>
    <property type="match status" value="1"/>
</dbReference>
<name>A0ABU9EAR0_9BACT</name>
<organism evidence="13 14">
    <name type="scientific">Gaopeijia maritima</name>
    <dbReference type="NCBI Taxonomy" id="3119007"/>
    <lineage>
        <taxon>Bacteria</taxon>
        <taxon>Pseudomonadati</taxon>
        <taxon>Gemmatimonadota</taxon>
        <taxon>Longimicrobiia</taxon>
        <taxon>Gaopeijiales</taxon>
        <taxon>Gaopeijiaceae</taxon>
        <taxon>Gaopeijia</taxon>
    </lineage>
</organism>
<comment type="cofactor">
    <cofactor evidence="1 10">
        <name>Mg(2+)</name>
        <dbReference type="ChEBI" id="CHEBI:18420"/>
    </cofactor>
</comment>
<evidence type="ECO:0000256" key="6">
    <source>
        <dbReference type="ARBA" id="ARBA00022842"/>
    </source>
</evidence>
<comment type="catalytic activity">
    <reaction evidence="9 10">
        <text>oxaloacetate + phosphate = phosphoenolpyruvate + hydrogencarbonate</text>
        <dbReference type="Rhea" id="RHEA:28370"/>
        <dbReference type="ChEBI" id="CHEBI:16452"/>
        <dbReference type="ChEBI" id="CHEBI:17544"/>
        <dbReference type="ChEBI" id="CHEBI:43474"/>
        <dbReference type="ChEBI" id="CHEBI:58702"/>
        <dbReference type="EC" id="4.1.1.31"/>
    </reaction>
</comment>
<dbReference type="Proteomes" id="UP001484239">
    <property type="component" value="Unassembled WGS sequence"/>
</dbReference>
<keyword evidence="14" id="KW-1185">Reference proteome</keyword>
<dbReference type="Pfam" id="PF00311">
    <property type="entry name" value="PEPcase"/>
    <property type="match status" value="1"/>
</dbReference>
<dbReference type="EC" id="4.1.1.31" evidence="4 10"/>
<evidence type="ECO:0000313" key="13">
    <source>
        <dbReference type="EMBL" id="MEK9501636.1"/>
    </source>
</evidence>
<accession>A0ABU9EAR0</accession>
<gene>
    <name evidence="10" type="primary">ppc</name>
    <name evidence="13" type="ORF">WI372_11655</name>
</gene>
<dbReference type="EMBL" id="JBBHLI010000006">
    <property type="protein sequence ID" value="MEK9501636.1"/>
    <property type="molecule type" value="Genomic_DNA"/>
</dbReference>
<evidence type="ECO:0000256" key="8">
    <source>
        <dbReference type="ARBA" id="ARBA00023300"/>
    </source>
</evidence>
<evidence type="ECO:0000256" key="12">
    <source>
        <dbReference type="SAM" id="MobiDB-lite"/>
    </source>
</evidence>
<evidence type="ECO:0000256" key="11">
    <source>
        <dbReference type="PROSITE-ProRule" id="PRU10112"/>
    </source>
</evidence>
<evidence type="ECO:0000313" key="14">
    <source>
        <dbReference type="Proteomes" id="UP001484239"/>
    </source>
</evidence>
<feature type="active site" evidence="10">
    <location>
        <position position="153"/>
    </location>
</feature>
<evidence type="ECO:0000256" key="5">
    <source>
        <dbReference type="ARBA" id="ARBA00022419"/>
    </source>
</evidence>
<comment type="similarity">
    <text evidence="3 10">Belongs to the PEPCase type 1 family.</text>
</comment>
<comment type="caution">
    <text evidence="13">The sequence shown here is derived from an EMBL/GenBank/DDBJ whole genome shotgun (WGS) entry which is preliminary data.</text>
</comment>
<dbReference type="InterPro" id="IPR021135">
    <property type="entry name" value="PEP_COase"/>
</dbReference>
<comment type="function">
    <text evidence="2 10">Forms oxaloacetate, a four-carbon dicarboxylic acid source for the tricarboxylic acid cycle.</text>
</comment>
<evidence type="ECO:0000256" key="3">
    <source>
        <dbReference type="ARBA" id="ARBA00008346"/>
    </source>
</evidence>
<evidence type="ECO:0000256" key="7">
    <source>
        <dbReference type="ARBA" id="ARBA00023239"/>
    </source>
</evidence>
<comment type="subunit">
    <text evidence="10">Homotetramer.</text>
</comment>
<dbReference type="RefSeq" id="WP_405287050.1">
    <property type="nucleotide sequence ID" value="NZ_JBBHLI010000006.1"/>
</dbReference>
<dbReference type="InterPro" id="IPR033129">
    <property type="entry name" value="PEPCASE_His_AS"/>
</dbReference>
<sequence length="1002" mass="109820">MSRWEGLDIESEGTGISRPLSEQVNLLGAMLGDAVRRRHGADTLARVERLRTLCKESELTGEPGPRDEAAAIVASASLSEIRHLVGAFTSFFHLVNQAEKQEIVRINRERSREGVRPESLRDAIRRLHVDGVTLDELRRRLSALDIQPTLTAHPTEARPSAVLARQRRLSDLLLELSRTDPTPDERERILDAIDTQVTLLLATDEVRRERPSVMDEVDQGLHFLLGAIWEVVPVIRHDLVRVIEEVYGESVDPGAFLRYRSWIGSDRDGNPFVTAEVTRATLRRQRRRVLRRYRRLLEALGDELSVSDRQVRVPDELLQSLRADREALRAAGGENTGVVDDEHHQPFRLKTELMRAKIGRLLRAEAGAGAGHDEPGRGESAPGATGPAPGATGPAHGAPGPALGAPAHDQASGQGPGAHMARYDADEFRADLALIARSLEAVGLGRIAHRGRLAPLRAQAEAFGFHLATLDVRQHSEVHERAVAALLAAAGVEPDYSALDEAQRLAVLEKALTRDGPLVPAEADRPEDARAVLEAFEVVRDAIAIEPASIGSWIISMTHDVSDVLEPMLLAKETGVWCIDASGRPSCPIDIVPLFETIEDLAESGHRMDALYQHPLYRRHLEARGGLQEVMLGYSDSDKDGGYWMANHALHRAQADLGASARRAGVDLRLFHGRGGTVGRGGGRANRAIMAMPAAARNGRIRFTEQGEVITFRYGLAALARRHMEQIVGAMLLGYADGPSSGAGDSGKRGAEPAAGASDGEGDGAGVESPSTDRWMGRLADRSMEVYRELLDDPRFWPWFLRVTPIECISGLPIGSRPTSRGGGLTFEGLRAIPWGFSWTQIRAIVPGWYGAGTALHELFESEPQARDDLRAAWRADPFIRAVVDNALREMARSRLDVSRLYVDRLGEEGDREFFARLERDFERGRAALLSISGEDELLDHTPVIRKSIRLRNPYTDVLNLLQVELIRRSRAEPASDEERAALTEALLASVNGVAAAMQSTG</sequence>
<feature type="region of interest" description="Disordered" evidence="12">
    <location>
        <begin position="741"/>
        <end position="774"/>
    </location>
</feature>
<keyword evidence="6 10" id="KW-0460">Magnesium</keyword>
<feature type="active site" evidence="10 11">
    <location>
        <position position="639"/>
    </location>
</feature>
<evidence type="ECO:0000256" key="9">
    <source>
        <dbReference type="ARBA" id="ARBA00048995"/>
    </source>
</evidence>
<evidence type="ECO:0000256" key="1">
    <source>
        <dbReference type="ARBA" id="ARBA00001946"/>
    </source>
</evidence>
<feature type="compositionally biased region" description="Low complexity" evidence="12">
    <location>
        <begin position="381"/>
        <end position="408"/>
    </location>
</feature>
<keyword evidence="7 10" id="KW-0456">Lyase</keyword>
<reference evidence="13 14" key="1">
    <citation type="submission" date="2024-02" db="EMBL/GenBank/DDBJ databases">
        <title>A novel Gemmatimonadota bacterium.</title>
        <authorList>
            <person name="Du Z.-J."/>
            <person name="Ye Y.-Q."/>
        </authorList>
    </citation>
    <scope>NUCLEOTIDE SEQUENCE [LARGE SCALE GENOMIC DNA]</scope>
    <source>
        <strain evidence="13 14">DH-20</strain>
    </source>
</reference>
<evidence type="ECO:0000256" key="10">
    <source>
        <dbReference type="HAMAP-Rule" id="MF_00595"/>
    </source>
</evidence>
<dbReference type="InterPro" id="IPR022805">
    <property type="entry name" value="PEP_COase_bac/pln-type"/>
</dbReference>
<dbReference type="PRINTS" id="PR00150">
    <property type="entry name" value="PEPCARBXLASE"/>
</dbReference>
<dbReference type="SUPFAM" id="SSF51621">
    <property type="entry name" value="Phosphoenolpyruvate/pyruvate domain"/>
    <property type="match status" value="1"/>
</dbReference>
<evidence type="ECO:0000256" key="2">
    <source>
        <dbReference type="ARBA" id="ARBA00003670"/>
    </source>
</evidence>
<dbReference type="PANTHER" id="PTHR30523:SF6">
    <property type="entry name" value="PHOSPHOENOLPYRUVATE CARBOXYLASE"/>
    <property type="match status" value="1"/>
</dbReference>